<dbReference type="InterPro" id="IPR038503">
    <property type="entry name" value="SpoIIIAH_sf"/>
</dbReference>
<proteinExistence type="predicted"/>
<dbReference type="InterPro" id="IPR024232">
    <property type="entry name" value="SpoIIIAH"/>
</dbReference>
<dbReference type="Pfam" id="PF12685">
    <property type="entry name" value="SpoIIIAH"/>
    <property type="match status" value="1"/>
</dbReference>
<protein>
    <submittedName>
        <fullName evidence="1">SpoIIIAH-like family protein</fullName>
    </submittedName>
</protein>
<dbReference type="RefSeq" id="WP_118489034.1">
    <property type="nucleotide sequence ID" value="NZ_JBGKEX010000003.1"/>
</dbReference>
<comment type="caution">
    <text evidence="1">The sequence shown here is derived from an EMBL/GenBank/DDBJ whole genome shotgun (WGS) entry which is preliminary data.</text>
</comment>
<dbReference type="Proteomes" id="UP000283586">
    <property type="component" value="Unassembled WGS sequence"/>
</dbReference>
<dbReference type="AlphaFoldDB" id="A0A3R6P3S1"/>
<reference evidence="1 2" key="1">
    <citation type="submission" date="2018-08" db="EMBL/GenBank/DDBJ databases">
        <title>A genome reference for cultivated species of the human gut microbiota.</title>
        <authorList>
            <person name="Zou Y."/>
            <person name="Xue W."/>
            <person name="Luo G."/>
        </authorList>
    </citation>
    <scope>NUCLEOTIDE SEQUENCE [LARGE SCALE GENOMIC DNA]</scope>
    <source>
        <strain evidence="1 2">AF31-21AC</strain>
    </source>
</reference>
<evidence type="ECO:0000313" key="2">
    <source>
        <dbReference type="Proteomes" id="UP000283586"/>
    </source>
</evidence>
<organism evidence="1 2">
    <name type="scientific">Roseburia intestinalis</name>
    <dbReference type="NCBI Taxonomy" id="166486"/>
    <lineage>
        <taxon>Bacteria</taxon>
        <taxon>Bacillati</taxon>
        <taxon>Bacillota</taxon>
        <taxon>Clostridia</taxon>
        <taxon>Lachnospirales</taxon>
        <taxon>Lachnospiraceae</taxon>
        <taxon>Roseburia</taxon>
    </lineage>
</organism>
<name>A0A3R6P3S1_9FIRM</name>
<dbReference type="Gene3D" id="1.10.287.4300">
    <property type="entry name" value="Stage III sporulation protein AH-like"/>
    <property type="match status" value="1"/>
</dbReference>
<dbReference type="EMBL" id="QRQN01000017">
    <property type="protein sequence ID" value="RHN06086.1"/>
    <property type="molecule type" value="Genomic_DNA"/>
</dbReference>
<evidence type="ECO:0000313" key="1">
    <source>
        <dbReference type="EMBL" id="RHN06086.1"/>
    </source>
</evidence>
<sequence length="279" mass="29572">MKKIFQKNQLIITALALMIAVAGYFSYMNNHIDDGMAAETAANAGTDALNAEYEISDEDPLAAEDIFTDEGTGEELALVDGTETADAGTGEDTYDAADAAMTDGQDVAENVTDGQNVAADVSAENSTDTAANVADMTSADAEEIENPGEAVLTSTGTANLDYAARMKLNREQIRSKNKEALLEIVNNTSVADNLKQDAVNKMVAMTDIAEREAAAEMLLEAKGFSDVVVSITDDNCDVVLNMGEVTDAKRAQVEDIVKRKTNISADKIVITPIVVTDAE</sequence>
<gene>
    <name evidence="1" type="ORF">DWZ31_13610</name>
</gene>
<accession>A0A3R6P3S1</accession>